<accession>A0ABT2JY01</accession>
<comment type="caution">
    <text evidence="3">The sequence shown here is derived from an EMBL/GenBank/DDBJ whole genome shotgun (WGS) entry which is preliminary data.</text>
</comment>
<feature type="region of interest" description="Disordered" evidence="1">
    <location>
        <begin position="24"/>
        <end position="114"/>
    </location>
</feature>
<dbReference type="SUPFAM" id="SSF89392">
    <property type="entry name" value="Prokaryotic lipoproteins and lipoprotein localization factors"/>
    <property type="match status" value="1"/>
</dbReference>
<evidence type="ECO:0000256" key="1">
    <source>
        <dbReference type="SAM" id="MobiDB-lite"/>
    </source>
</evidence>
<evidence type="ECO:0000313" key="3">
    <source>
        <dbReference type="EMBL" id="MCT2592210.1"/>
    </source>
</evidence>
<dbReference type="EMBL" id="JAJAGO010000009">
    <property type="protein sequence ID" value="MCT2592210.1"/>
    <property type="molecule type" value="Genomic_DNA"/>
</dbReference>
<name>A0ABT2JY01_9ACTN</name>
<dbReference type="Gene3D" id="2.50.20.20">
    <property type="match status" value="1"/>
</dbReference>
<evidence type="ECO:0008006" key="5">
    <source>
        <dbReference type="Google" id="ProtNLM"/>
    </source>
</evidence>
<feature type="region of interest" description="Disordered" evidence="1">
    <location>
        <begin position="282"/>
        <end position="302"/>
    </location>
</feature>
<protein>
    <recommendedName>
        <fullName evidence="5">Lipoprotein</fullName>
    </recommendedName>
</protein>
<feature type="signal peptide" evidence="2">
    <location>
        <begin position="1"/>
        <end position="26"/>
    </location>
</feature>
<keyword evidence="2" id="KW-0732">Signal</keyword>
<feature type="compositionally biased region" description="Basic and acidic residues" evidence="1">
    <location>
        <begin position="52"/>
        <end position="64"/>
    </location>
</feature>
<proteinExistence type="predicted"/>
<evidence type="ECO:0000313" key="4">
    <source>
        <dbReference type="Proteomes" id="UP001156389"/>
    </source>
</evidence>
<dbReference type="PROSITE" id="PS51257">
    <property type="entry name" value="PROKAR_LIPOPROTEIN"/>
    <property type="match status" value="1"/>
</dbReference>
<dbReference type="RefSeq" id="WP_260219534.1">
    <property type="nucleotide sequence ID" value="NZ_JAJAGO010000009.1"/>
</dbReference>
<dbReference type="InterPro" id="IPR029046">
    <property type="entry name" value="LolA/LolB/LppX"/>
</dbReference>
<sequence>MYRTRITALAAGVVMVAGLTACGSESADGGGDDKVTSDKKAGGLSPLAALKKASDQTEKQESAKVDGTTDQGTPQGTTSSTMKGELTWAEGGTTGNMDITQRGGMVSGTPTEGKPMKARYTADAMFMNMGDEFASTAGKGKHWIKYDYDKLAETAGASGAFIKDQMQNNNPARSVQLLMATGKVEKVGTETVRGKKATHYSGTVDVSEMARMQSKELSETELQELQDQLEQAGMESEKIDLWIDGDNLLVKKQETAKSSNGSSGSYDSTVYYADYGTEVTVEEPPSADTVGFEELTGPGAGV</sequence>
<organism evidence="3 4">
    <name type="scientific">Streptomyces gossypii</name>
    <dbReference type="NCBI Taxonomy" id="2883101"/>
    <lineage>
        <taxon>Bacteria</taxon>
        <taxon>Bacillati</taxon>
        <taxon>Actinomycetota</taxon>
        <taxon>Actinomycetes</taxon>
        <taxon>Kitasatosporales</taxon>
        <taxon>Streptomycetaceae</taxon>
        <taxon>Streptomyces</taxon>
    </lineage>
</organism>
<feature type="compositionally biased region" description="Low complexity" evidence="1">
    <location>
        <begin position="66"/>
        <end position="81"/>
    </location>
</feature>
<feature type="compositionally biased region" description="Basic and acidic residues" evidence="1">
    <location>
        <begin position="31"/>
        <end position="41"/>
    </location>
</feature>
<keyword evidence="4" id="KW-1185">Reference proteome</keyword>
<feature type="chain" id="PRO_5045488711" description="Lipoprotein" evidence="2">
    <location>
        <begin position="27"/>
        <end position="302"/>
    </location>
</feature>
<dbReference type="Proteomes" id="UP001156389">
    <property type="component" value="Unassembled WGS sequence"/>
</dbReference>
<gene>
    <name evidence="3" type="ORF">LHJ74_20280</name>
</gene>
<reference evidence="3 4" key="1">
    <citation type="submission" date="2021-10" db="EMBL/GenBank/DDBJ databases">
        <title>Streptomyces gossypii sp. nov., isolated from soil collected from cotton field.</title>
        <authorList>
            <person name="Ge X."/>
            <person name="Chen X."/>
            <person name="Liu W."/>
        </authorList>
    </citation>
    <scope>NUCLEOTIDE SEQUENCE [LARGE SCALE GENOMIC DNA]</scope>
    <source>
        <strain evidence="3 4">N2-109</strain>
    </source>
</reference>
<evidence type="ECO:0000256" key="2">
    <source>
        <dbReference type="SAM" id="SignalP"/>
    </source>
</evidence>